<dbReference type="EMBL" id="CAMXCT010006790">
    <property type="protein sequence ID" value="CAI4020120.1"/>
    <property type="molecule type" value="Genomic_DNA"/>
</dbReference>
<evidence type="ECO:0000256" key="6">
    <source>
        <dbReference type="PROSITE-ProRule" id="PRU01015"/>
    </source>
</evidence>
<protein>
    <recommendedName>
        <fullName evidence="1">type I protein arginine methyltransferase</fullName>
        <ecNumber evidence="1">2.1.1.319</ecNumber>
    </recommendedName>
</protein>
<feature type="non-terminal residue" evidence="9">
    <location>
        <position position="150"/>
    </location>
</feature>
<keyword evidence="3 6" id="KW-0808">Transferase</keyword>
<dbReference type="GO" id="GO:0032259">
    <property type="term" value="P:methylation"/>
    <property type="evidence" value="ECO:0007669"/>
    <property type="project" value="UniProtKB-KW"/>
</dbReference>
<dbReference type="InterPro" id="IPR029063">
    <property type="entry name" value="SAM-dependent_MTases_sf"/>
</dbReference>
<feature type="domain" description="Methyltransferase" evidence="7">
    <location>
        <begin position="4"/>
        <end position="108"/>
    </location>
</feature>
<accession>A0A9P1GSN4</accession>
<evidence type="ECO:0000313" key="11">
    <source>
        <dbReference type="Proteomes" id="UP001152797"/>
    </source>
</evidence>
<evidence type="ECO:0000256" key="3">
    <source>
        <dbReference type="ARBA" id="ARBA00022679"/>
    </source>
</evidence>
<proteinExistence type="predicted"/>
<keyword evidence="11" id="KW-1185">Reference proteome</keyword>
<dbReference type="Proteomes" id="UP001152797">
    <property type="component" value="Unassembled WGS sequence"/>
</dbReference>
<dbReference type="SUPFAM" id="SSF53335">
    <property type="entry name" value="S-adenosyl-L-methionine-dependent methyltransferases"/>
    <property type="match status" value="1"/>
</dbReference>
<organism evidence="9">
    <name type="scientific">Cladocopium goreaui</name>
    <dbReference type="NCBI Taxonomy" id="2562237"/>
    <lineage>
        <taxon>Eukaryota</taxon>
        <taxon>Sar</taxon>
        <taxon>Alveolata</taxon>
        <taxon>Dinophyceae</taxon>
        <taxon>Suessiales</taxon>
        <taxon>Symbiodiniaceae</taxon>
        <taxon>Cladocopium</taxon>
    </lineage>
</organism>
<evidence type="ECO:0000256" key="2">
    <source>
        <dbReference type="ARBA" id="ARBA00022603"/>
    </source>
</evidence>
<evidence type="ECO:0000256" key="1">
    <source>
        <dbReference type="ARBA" id="ARBA00011925"/>
    </source>
</evidence>
<sequence>ALFAGKTVLDVGSGTGILCLFAAQAGAAKVIGIERSDVAQKAAKIAEENGFGDVISYIQGKVEEVELPVEKVDIIISEWMGYFLMFESMLDCVLFARDKWLRPGGQMFPDHARLYMAGIEDADYKEEKLGFWRHVRGFDLSPVAELVRVA</sequence>
<dbReference type="GO" id="GO:0005634">
    <property type="term" value="C:nucleus"/>
    <property type="evidence" value="ECO:0007669"/>
    <property type="project" value="TreeGrafter"/>
</dbReference>
<dbReference type="PANTHER" id="PTHR11006">
    <property type="entry name" value="PROTEIN ARGININE N-METHYLTRANSFERASE"/>
    <property type="match status" value="1"/>
</dbReference>
<evidence type="ECO:0000256" key="5">
    <source>
        <dbReference type="ARBA" id="ARBA00049303"/>
    </source>
</evidence>
<evidence type="ECO:0000313" key="9">
    <source>
        <dbReference type="EMBL" id="CAI4020120.1"/>
    </source>
</evidence>
<dbReference type="EMBL" id="CAMXCT020006790">
    <property type="protein sequence ID" value="CAL1173495.1"/>
    <property type="molecule type" value="Genomic_DNA"/>
</dbReference>
<feature type="domain" description="Protein arginine N-methyltransferase" evidence="8">
    <location>
        <begin position="110"/>
        <end position="147"/>
    </location>
</feature>
<dbReference type="EMBL" id="CAMXCT030006790">
    <property type="protein sequence ID" value="CAL4807432.1"/>
    <property type="molecule type" value="Genomic_DNA"/>
</dbReference>
<dbReference type="OrthoDB" id="7848332at2759"/>
<dbReference type="EC" id="2.1.1.319" evidence="1"/>
<dbReference type="Gene3D" id="2.70.160.11">
    <property type="entry name" value="Hnrnp arginine n-methyltransferase1"/>
    <property type="match status" value="1"/>
</dbReference>
<evidence type="ECO:0000313" key="10">
    <source>
        <dbReference type="EMBL" id="CAL1173495.1"/>
    </source>
</evidence>
<evidence type="ECO:0000259" key="7">
    <source>
        <dbReference type="Pfam" id="PF13847"/>
    </source>
</evidence>
<comment type="caution">
    <text evidence="9">The sequence shown here is derived from an EMBL/GenBank/DDBJ whole genome shotgun (WGS) entry which is preliminary data.</text>
</comment>
<reference evidence="10" key="2">
    <citation type="submission" date="2024-04" db="EMBL/GenBank/DDBJ databases">
        <authorList>
            <person name="Chen Y."/>
            <person name="Shah S."/>
            <person name="Dougan E. K."/>
            <person name="Thang M."/>
            <person name="Chan C."/>
        </authorList>
    </citation>
    <scope>NUCLEOTIDE SEQUENCE [LARGE SCALE GENOMIC DNA]</scope>
</reference>
<dbReference type="Gene3D" id="3.40.50.150">
    <property type="entry name" value="Vaccinia Virus protein VP39"/>
    <property type="match status" value="1"/>
</dbReference>
<dbReference type="PANTHER" id="PTHR11006:SF53">
    <property type="entry name" value="PROTEIN ARGININE N-METHYLTRANSFERASE 3"/>
    <property type="match status" value="1"/>
</dbReference>
<dbReference type="GO" id="GO:0042054">
    <property type="term" value="F:histone methyltransferase activity"/>
    <property type="evidence" value="ECO:0007669"/>
    <property type="project" value="TreeGrafter"/>
</dbReference>
<keyword evidence="4 6" id="KW-0949">S-adenosyl-L-methionine</keyword>
<dbReference type="Pfam" id="PF22528">
    <property type="entry name" value="PRMT_C"/>
    <property type="match status" value="1"/>
</dbReference>
<dbReference type="InterPro" id="IPR025799">
    <property type="entry name" value="Arg_MeTrfase"/>
</dbReference>
<dbReference type="InterPro" id="IPR025714">
    <property type="entry name" value="Methyltranfer_dom"/>
</dbReference>
<dbReference type="InterPro" id="IPR055135">
    <property type="entry name" value="PRMT_dom"/>
</dbReference>
<dbReference type="PROSITE" id="PS51678">
    <property type="entry name" value="SAM_MT_PRMT"/>
    <property type="match status" value="1"/>
</dbReference>
<dbReference type="AlphaFoldDB" id="A0A9P1GSN4"/>
<dbReference type="GO" id="GO:0035242">
    <property type="term" value="F:protein-arginine omega-N asymmetric methyltransferase activity"/>
    <property type="evidence" value="ECO:0007669"/>
    <property type="project" value="UniProtKB-EC"/>
</dbReference>
<dbReference type="CDD" id="cd02440">
    <property type="entry name" value="AdoMet_MTases"/>
    <property type="match status" value="1"/>
</dbReference>
<comment type="catalytic activity">
    <reaction evidence="5">
        <text>L-arginyl-[protein] + S-adenosyl-L-methionine = N(omega)-methyl-L-arginyl-[protein] + S-adenosyl-L-homocysteine + H(+)</text>
        <dbReference type="Rhea" id="RHEA:48100"/>
        <dbReference type="Rhea" id="RHEA-COMP:10532"/>
        <dbReference type="Rhea" id="RHEA-COMP:11990"/>
        <dbReference type="ChEBI" id="CHEBI:15378"/>
        <dbReference type="ChEBI" id="CHEBI:29965"/>
        <dbReference type="ChEBI" id="CHEBI:57856"/>
        <dbReference type="ChEBI" id="CHEBI:59789"/>
        <dbReference type="ChEBI" id="CHEBI:65280"/>
    </reaction>
    <physiologicalReaction direction="left-to-right" evidence="5">
        <dbReference type="Rhea" id="RHEA:48101"/>
    </physiologicalReaction>
</comment>
<dbReference type="Pfam" id="PF13847">
    <property type="entry name" value="Methyltransf_31"/>
    <property type="match status" value="1"/>
</dbReference>
<name>A0A9P1GSN4_9DINO</name>
<reference evidence="9" key="1">
    <citation type="submission" date="2022-10" db="EMBL/GenBank/DDBJ databases">
        <authorList>
            <person name="Chen Y."/>
            <person name="Dougan E. K."/>
            <person name="Chan C."/>
            <person name="Rhodes N."/>
            <person name="Thang M."/>
        </authorList>
    </citation>
    <scope>NUCLEOTIDE SEQUENCE</scope>
</reference>
<dbReference type="FunFam" id="3.40.50.150:FF:000003">
    <property type="entry name" value="Blast:Protein arginine N-methyltransferase 1"/>
    <property type="match status" value="1"/>
</dbReference>
<evidence type="ECO:0000256" key="4">
    <source>
        <dbReference type="ARBA" id="ARBA00022691"/>
    </source>
</evidence>
<gene>
    <name evidence="9" type="ORF">C1SCF055_LOCUS44563</name>
</gene>
<evidence type="ECO:0000259" key="8">
    <source>
        <dbReference type="Pfam" id="PF22528"/>
    </source>
</evidence>
<keyword evidence="2 6" id="KW-0489">Methyltransferase</keyword>